<organism evidence="3 4">
    <name type="scientific">Podospora didyma</name>
    <dbReference type="NCBI Taxonomy" id="330526"/>
    <lineage>
        <taxon>Eukaryota</taxon>
        <taxon>Fungi</taxon>
        <taxon>Dikarya</taxon>
        <taxon>Ascomycota</taxon>
        <taxon>Pezizomycotina</taxon>
        <taxon>Sordariomycetes</taxon>
        <taxon>Sordariomycetidae</taxon>
        <taxon>Sordariales</taxon>
        <taxon>Podosporaceae</taxon>
        <taxon>Podospora</taxon>
    </lineage>
</organism>
<reference evidence="3" key="2">
    <citation type="submission" date="2023-06" db="EMBL/GenBank/DDBJ databases">
        <authorList>
            <consortium name="Lawrence Berkeley National Laboratory"/>
            <person name="Haridas S."/>
            <person name="Hensen N."/>
            <person name="Bonometti L."/>
            <person name="Westerberg I."/>
            <person name="Brannstrom I.O."/>
            <person name="Guillou S."/>
            <person name="Cros-Aarteil S."/>
            <person name="Calhoun S."/>
            <person name="Kuo A."/>
            <person name="Mondo S."/>
            <person name="Pangilinan J."/>
            <person name="Riley R."/>
            <person name="LaButti K."/>
            <person name="Andreopoulos B."/>
            <person name="Lipzen A."/>
            <person name="Chen C."/>
            <person name="Yanf M."/>
            <person name="Daum C."/>
            <person name="Ng V."/>
            <person name="Clum A."/>
            <person name="Steindorff A."/>
            <person name="Ohm R."/>
            <person name="Martin F."/>
            <person name="Silar P."/>
            <person name="Natvig D."/>
            <person name="Lalanne C."/>
            <person name="Gautier V."/>
            <person name="Ament-velasquez S.L."/>
            <person name="Kruys A."/>
            <person name="Hutchinson M.I."/>
            <person name="Powell A.J."/>
            <person name="Barry K."/>
            <person name="Miller A.N."/>
            <person name="Grigoriev I.V."/>
            <person name="Debuchy R."/>
            <person name="Gladieux P."/>
            <person name="Thoren M.H."/>
            <person name="Johannesson H."/>
        </authorList>
    </citation>
    <scope>NUCLEOTIDE SEQUENCE</scope>
    <source>
        <strain evidence="3">CBS 232.78</strain>
    </source>
</reference>
<evidence type="ECO:0000256" key="1">
    <source>
        <dbReference type="SAM" id="MobiDB-lite"/>
    </source>
</evidence>
<sequence>MATPCTSEAQIPSQFLEATPSLTHQWELDAACFDPEIDDEVDVGDAIRNLEKEQLARSTSLYMLCAVPCDVNAEPRRFSAQDSTLGDNQAVAWLSATQKRNPDGIELLESQRLQITSKTFNCLVSALGVPVAFVAAISRPYLVCGTGLRQGLPGGAWDYWSLLPVRVALTCNIEAKDHAKSRAGGNQMDPFHYIHLSGTRADIRGSQIGLFVRGNEGNDGRGMKIIVVNLLDRRLQSFIEGPLLRLRRSVERTLAAGRIITPRLVFLVYVSSVLRWWNAALLSFNQQLVIHEKHLQREIADETSAFSEVSKDINTALHTMAAHLHRYKSELQRIDLILTELLSFQFDTQQAASDNHVQHVAITEADKLKTERLLSQLHAMVIFVTEMERKIQNILALLFNQIQVTNDKTLQAILRAAQADAKLSQRIAQQSHDLTVRMRDDSIAMKTIAVLTMTFLPATSFAAILSMPFFTQSTYLTLPSTAWIWAILTSAFTTVAFLVFRHVTKQQRAWADADESGDQVGSRPDGQSNGQATNEASGV</sequence>
<keyword evidence="4" id="KW-1185">Reference proteome</keyword>
<dbReference type="AlphaFoldDB" id="A0AAE0NPA8"/>
<keyword evidence="2" id="KW-0472">Membrane</keyword>
<feature type="compositionally biased region" description="Polar residues" evidence="1">
    <location>
        <begin position="525"/>
        <end position="539"/>
    </location>
</feature>
<evidence type="ECO:0000313" key="3">
    <source>
        <dbReference type="EMBL" id="KAK3385217.1"/>
    </source>
</evidence>
<feature type="transmembrane region" description="Helical" evidence="2">
    <location>
        <begin position="482"/>
        <end position="500"/>
    </location>
</feature>
<feature type="region of interest" description="Disordered" evidence="1">
    <location>
        <begin position="511"/>
        <end position="539"/>
    </location>
</feature>
<keyword evidence="2" id="KW-1133">Transmembrane helix</keyword>
<dbReference type="Gene3D" id="1.20.58.340">
    <property type="entry name" value="Magnesium transport protein CorA, transmembrane region"/>
    <property type="match status" value="1"/>
</dbReference>
<accession>A0AAE0NPA8</accession>
<evidence type="ECO:0000313" key="4">
    <source>
        <dbReference type="Proteomes" id="UP001285441"/>
    </source>
</evidence>
<dbReference type="Proteomes" id="UP001285441">
    <property type="component" value="Unassembled WGS sequence"/>
</dbReference>
<gene>
    <name evidence="3" type="ORF">B0H63DRAFT_180382</name>
</gene>
<comment type="caution">
    <text evidence="3">The sequence shown here is derived from an EMBL/GenBank/DDBJ whole genome shotgun (WGS) entry which is preliminary data.</text>
</comment>
<keyword evidence="2" id="KW-0812">Transmembrane</keyword>
<name>A0AAE0NPA8_9PEZI</name>
<evidence type="ECO:0000256" key="2">
    <source>
        <dbReference type="SAM" id="Phobius"/>
    </source>
</evidence>
<reference evidence="3" key="1">
    <citation type="journal article" date="2023" name="Mol. Phylogenet. Evol.">
        <title>Genome-scale phylogeny and comparative genomics of the fungal order Sordariales.</title>
        <authorList>
            <person name="Hensen N."/>
            <person name="Bonometti L."/>
            <person name="Westerberg I."/>
            <person name="Brannstrom I.O."/>
            <person name="Guillou S."/>
            <person name="Cros-Aarteil S."/>
            <person name="Calhoun S."/>
            <person name="Haridas S."/>
            <person name="Kuo A."/>
            <person name="Mondo S."/>
            <person name="Pangilinan J."/>
            <person name="Riley R."/>
            <person name="LaButti K."/>
            <person name="Andreopoulos B."/>
            <person name="Lipzen A."/>
            <person name="Chen C."/>
            <person name="Yan M."/>
            <person name="Daum C."/>
            <person name="Ng V."/>
            <person name="Clum A."/>
            <person name="Steindorff A."/>
            <person name="Ohm R.A."/>
            <person name="Martin F."/>
            <person name="Silar P."/>
            <person name="Natvig D.O."/>
            <person name="Lalanne C."/>
            <person name="Gautier V."/>
            <person name="Ament-Velasquez S.L."/>
            <person name="Kruys A."/>
            <person name="Hutchinson M.I."/>
            <person name="Powell A.J."/>
            <person name="Barry K."/>
            <person name="Miller A.N."/>
            <person name="Grigoriev I.V."/>
            <person name="Debuchy R."/>
            <person name="Gladieux P."/>
            <person name="Hiltunen Thoren M."/>
            <person name="Johannesson H."/>
        </authorList>
    </citation>
    <scope>NUCLEOTIDE SEQUENCE</scope>
    <source>
        <strain evidence="3">CBS 232.78</strain>
    </source>
</reference>
<proteinExistence type="predicted"/>
<dbReference type="EMBL" id="JAULSW010000004">
    <property type="protein sequence ID" value="KAK3385217.1"/>
    <property type="molecule type" value="Genomic_DNA"/>
</dbReference>
<protein>
    <submittedName>
        <fullName evidence="3">Uncharacterized protein</fullName>
    </submittedName>
</protein>
<feature type="transmembrane region" description="Helical" evidence="2">
    <location>
        <begin position="447"/>
        <end position="470"/>
    </location>
</feature>